<dbReference type="EMBL" id="KZ772980">
    <property type="protein sequence ID" value="PTQ26864.1"/>
    <property type="molecule type" value="Genomic_DNA"/>
</dbReference>
<sequence length="78" mass="9210">MDLVECQRKLLRCADKSVKSSPELVTDLQGPEESLWDLEKAILSLFLARRYRIDLHILAHINYPPKMVDILRHVHRQF</sequence>
<dbReference type="Proteomes" id="UP000244005">
    <property type="component" value="Unassembled WGS sequence"/>
</dbReference>
<dbReference type="AlphaFoldDB" id="A0A2R6VZ38"/>
<proteinExistence type="predicted"/>
<dbReference type="Gramene" id="Mp3g18430.1">
    <property type="protein sequence ID" value="Mp3g18430.1.cds"/>
    <property type="gene ID" value="Mp3g18430"/>
</dbReference>
<organism evidence="1 2">
    <name type="scientific">Marchantia polymorpha</name>
    <name type="common">Common liverwort</name>
    <name type="synonym">Marchantia aquatica</name>
    <dbReference type="NCBI Taxonomy" id="3197"/>
    <lineage>
        <taxon>Eukaryota</taxon>
        <taxon>Viridiplantae</taxon>
        <taxon>Streptophyta</taxon>
        <taxon>Embryophyta</taxon>
        <taxon>Marchantiophyta</taxon>
        <taxon>Marchantiopsida</taxon>
        <taxon>Marchantiidae</taxon>
        <taxon>Marchantiales</taxon>
        <taxon>Marchantiaceae</taxon>
        <taxon>Marchantia</taxon>
    </lineage>
</organism>
<evidence type="ECO:0000313" key="2">
    <source>
        <dbReference type="Proteomes" id="UP000244005"/>
    </source>
</evidence>
<gene>
    <name evidence="1" type="ORF">MARPO_0306s0003</name>
</gene>
<evidence type="ECO:0000313" key="1">
    <source>
        <dbReference type="EMBL" id="PTQ26864.1"/>
    </source>
</evidence>
<protein>
    <submittedName>
        <fullName evidence="1">Uncharacterized protein</fullName>
    </submittedName>
</protein>
<accession>A0A2R6VZ38</accession>
<reference evidence="2" key="1">
    <citation type="journal article" date="2017" name="Cell">
        <title>Insights into land plant evolution garnered from the Marchantia polymorpha genome.</title>
        <authorList>
            <person name="Bowman J.L."/>
            <person name="Kohchi T."/>
            <person name="Yamato K.T."/>
            <person name="Jenkins J."/>
            <person name="Shu S."/>
            <person name="Ishizaki K."/>
            <person name="Yamaoka S."/>
            <person name="Nishihama R."/>
            <person name="Nakamura Y."/>
            <person name="Berger F."/>
            <person name="Adam C."/>
            <person name="Aki S.S."/>
            <person name="Althoff F."/>
            <person name="Araki T."/>
            <person name="Arteaga-Vazquez M.A."/>
            <person name="Balasubrmanian S."/>
            <person name="Barry K."/>
            <person name="Bauer D."/>
            <person name="Boehm C.R."/>
            <person name="Briginshaw L."/>
            <person name="Caballero-Perez J."/>
            <person name="Catarino B."/>
            <person name="Chen F."/>
            <person name="Chiyoda S."/>
            <person name="Chovatia M."/>
            <person name="Davies K.M."/>
            <person name="Delmans M."/>
            <person name="Demura T."/>
            <person name="Dierschke T."/>
            <person name="Dolan L."/>
            <person name="Dorantes-Acosta A.E."/>
            <person name="Eklund D.M."/>
            <person name="Florent S.N."/>
            <person name="Flores-Sandoval E."/>
            <person name="Fujiyama A."/>
            <person name="Fukuzawa H."/>
            <person name="Galik B."/>
            <person name="Grimanelli D."/>
            <person name="Grimwood J."/>
            <person name="Grossniklaus U."/>
            <person name="Hamada T."/>
            <person name="Haseloff J."/>
            <person name="Hetherington A.J."/>
            <person name="Higo A."/>
            <person name="Hirakawa Y."/>
            <person name="Hundley H.N."/>
            <person name="Ikeda Y."/>
            <person name="Inoue K."/>
            <person name="Inoue S.I."/>
            <person name="Ishida S."/>
            <person name="Jia Q."/>
            <person name="Kakita M."/>
            <person name="Kanazawa T."/>
            <person name="Kawai Y."/>
            <person name="Kawashima T."/>
            <person name="Kennedy M."/>
            <person name="Kinose K."/>
            <person name="Kinoshita T."/>
            <person name="Kohara Y."/>
            <person name="Koide E."/>
            <person name="Komatsu K."/>
            <person name="Kopischke S."/>
            <person name="Kubo M."/>
            <person name="Kyozuka J."/>
            <person name="Lagercrantz U."/>
            <person name="Lin S.S."/>
            <person name="Lindquist E."/>
            <person name="Lipzen A.M."/>
            <person name="Lu C.W."/>
            <person name="De Luna E."/>
            <person name="Martienssen R.A."/>
            <person name="Minamino N."/>
            <person name="Mizutani M."/>
            <person name="Mizutani M."/>
            <person name="Mochizuki N."/>
            <person name="Monte I."/>
            <person name="Mosher R."/>
            <person name="Nagasaki H."/>
            <person name="Nakagami H."/>
            <person name="Naramoto S."/>
            <person name="Nishitani K."/>
            <person name="Ohtani M."/>
            <person name="Okamoto T."/>
            <person name="Okumura M."/>
            <person name="Phillips J."/>
            <person name="Pollak B."/>
            <person name="Reinders A."/>
            <person name="Rovekamp M."/>
            <person name="Sano R."/>
            <person name="Sawa S."/>
            <person name="Schmid M.W."/>
            <person name="Shirakawa M."/>
            <person name="Solano R."/>
            <person name="Spunde A."/>
            <person name="Suetsugu N."/>
            <person name="Sugano S."/>
            <person name="Sugiyama A."/>
            <person name="Sun R."/>
            <person name="Suzuki Y."/>
            <person name="Takenaka M."/>
            <person name="Takezawa D."/>
            <person name="Tomogane H."/>
            <person name="Tsuzuki M."/>
            <person name="Ueda T."/>
            <person name="Umeda M."/>
            <person name="Ward J.M."/>
            <person name="Watanabe Y."/>
            <person name="Yazaki K."/>
            <person name="Yokoyama R."/>
            <person name="Yoshitake Y."/>
            <person name="Yotsui I."/>
            <person name="Zachgo S."/>
            <person name="Schmutz J."/>
        </authorList>
    </citation>
    <scope>NUCLEOTIDE SEQUENCE [LARGE SCALE GENOMIC DNA]</scope>
    <source>
        <strain evidence="2">Tak-1</strain>
    </source>
</reference>
<keyword evidence="2" id="KW-1185">Reference proteome</keyword>
<name>A0A2R6VZ38_MARPO</name>